<feature type="non-terminal residue" evidence="1">
    <location>
        <position position="1"/>
    </location>
</feature>
<gene>
    <name evidence="1" type="ORF">NPIL_241611</name>
</gene>
<keyword evidence="2" id="KW-1185">Reference proteome</keyword>
<comment type="caution">
    <text evidence="1">The sequence shown here is derived from an EMBL/GenBank/DDBJ whole genome shotgun (WGS) entry which is preliminary data.</text>
</comment>
<protein>
    <submittedName>
        <fullName evidence="1">Uncharacterized protein</fullName>
    </submittedName>
</protein>
<name>A0A8X6P1J5_NEPPI</name>
<dbReference type="AlphaFoldDB" id="A0A8X6P1J5"/>
<organism evidence="1 2">
    <name type="scientific">Nephila pilipes</name>
    <name type="common">Giant wood spider</name>
    <name type="synonym">Nephila maculata</name>
    <dbReference type="NCBI Taxonomy" id="299642"/>
    <lineage>
        <taxon>Eukaryota</taxon>
        <taxon>Metazoa</taxon>
        <taxon>Ecdysozoa</taxon>
        <taxon>Arthropoda</taxon>
        <taxon>Chelicerata</taxon>
        <taxon>Arachnida</taxon>
        <taxon>Araneae</taxon>
        <taxon>Araneomorphae</taxon>
        <taxon>Entelegynae</taxon>
        <taxon>Araneoidea</taxon>
        <taxon>Nephilidae</taxon>
        <taxon>Nephila</taxon>
    </lineage>
</organism>
<accession>A0A8X6P1J5</accession>
<reference evidence="1" key="1">
    <citation type="submission" date="2020-08" db="EMBL/GenBank/DDBJ databases">
        <title>Multicomponent nature underlies the extraordinary mechanical properties of spider dragline silk.</title>
        <authorList>
            <person name="Kono N."/>
            <person name="Nakamura H."/>
            <person name="Mori M."/>
            <person name="Yoshida Y."/>
            <person name="Ohtoshi R."/>
            <person name="Malay A.D."/>
            <person name="Moran D.A.P."/>
            <person name="Tomita M."/>
            <person name="Numata K."/>
            <person name="Arakawa K."/>
        </authorList>
    </citation>
    <scope>NUCLEOTIDE SEQUENCE</scope>
</reference>
<evidence type="ECO:0000313" key="2">
    <source>
        <dbReference type="Proteomes" id="UP000887013"/>
    </source>
</evidence>
<evidence type="ECO:0000313" key="1">
    <source>
        <dbReference type="EMBL" id="GFT44676.1"/>
    </source>
</evidence>
<dbReference type="Proteomes" id="UP000887013">
    <property type="component" value="Unassembled WGS sequence"/>
</dbReference>
<dbReference type="EMBL" id="BMAW01015599">
    <property type="protein sequence ID" value="GFT44676.1"/>
    <property type="molecule type" value="Genomic_DNA"/>
</dbReference>
<sequence>SHFRLFVSAHFGFICTLVKEKTLILTLVKGQKPSGGTEYSSYISRIYHFLNKFYRSATPGSTPIHFLFDHSQSHDVHKYG</sequence>
<proteinExistence type="predicted"/>